<keyword evidence="4" id="KW-1185">Reference proteome</keyword>
<dbReference type="PANTHER" id="PTHR45589">
    <property type="entry name" value="WD REPEAT DOMAIN 62, ISOFORM G"/>
    <property type="match status" value="1"/>
</dbReference>
<name>D2V756_NAEGR</name>
<organism evidence="4">
    <name type="scientific">Naegleria gruberi</name>
    <name type="common">Amoeba</name>
    <dbReference type="NCBI Taxonomy" id="5762"/>
    <lineage>
        <taxon>Eukaryota</taxon>
        <taxon>Discoba</taxon>
        <taxon>Heterolobosea</taxon>
        <taxon>Tetramitia</taxon>
        <taxon>Eutetramitia</taxon>
        <taxon>Vahlkampfiidae</taxon>
        <taxon>Naegleria</taxon>
    </lineage>
</organism>
<feature type="region of interest" description="Disordered" evidence="2">
    <location>
        <begin position="1"/>
        <end position="22"/>
    </location>
</feature>
<dbReference type="InterPro" id="IPR011047">
    <property type="entry name" value="Quinoprotein_ADH-like_sf"/>
</dbReference>
<evidence type="ECO:0000313" key="4">
    <source>
        <dbReference type="Proteomes" id="UP000006671"/>
    </source>
</evidence>
<dbReference type="OrthoDB" id="6154712at2759"/>
<dbReference type="InterPro" id="IPR001680">
    <property type="entry name" value="WD40_rpt"/>
</dbReference>
<dbReference type="PROSITE" id="PS50294">
    <property type="entry name" value="WD_REPEATS_REGION"/>
    <property type="match status" value="2"/>
</dbReference>
<feature type="repeat" description="WD" evidence="1">
    <location>
        <begin position="717"/>
        <end position="750"/>
    </location>
</feature>
<dbReference type="PANTHER" id="PTHR45589:SF1">
    <property type="entry name" value="WD REPEAT DOMAIN 62, ISOFORM G"/>
    <property type="match status" value="1"/>
</dbReference>
<dbReference type="eggNOG" id="KOG1408">
    <property type="taxonomic scope" value="Eukaryota"/>
</dbReference>
<feature type="repeat" description="WD" evidence="1">
    <location>
        <begin position="431"/>
        <end position="453"/>
    </location>
</feature>
<evidence type="ECO:0000256" key="1">
    <source>
        <dbReference type="PROSITE-ProRule" id="PRU00221"/>
    </source>
</evidence>
<dbReference type="RefSeq" id="XP_002680055.1">
    <property type="nucleotide sequence ID" value="XM_002680009.1"/>
</dbReference>
<feature type="region of interest" description="Disordered" evidence="2">
    <location>
        <begin position="985"/>
        <end position="1010"/>
    </location>
</feature>
<feature type="compositionally biased region" description="Acidic residues" evidence="2">
    <location>
        <begin position="986"/>
        <end position="1004"/>
    </location>
</feature>
<dbReference type="InterPro" id="IPR052779">
    <property type="entry name" value="WDR62"/>
</dbReference>
<accession>D2V756</accession>
<dbReference type="InterPro" id="IPR015943">
    <property type="entry name" value="WD40/YVTN_repeat-like_dom_sf"/>
</dbReference>
<keyword evidence="1" id="KW-0853">WD repeat</keyword>
<feature type="region of interest" description="Disordered" evidence="2">
    <location>
        <begin position="828"/>
        <end position="851"/>
    </location>
</feature>
<dbReference type="GeneID" id="8848966"/>
<proteinExistence type="predicted"/>
<gene>
    <name evidence="3" type="ORF">NAEGRDRAFT_64676</name>
</gene>
<dbReference type="SUPFAM" id="SSF50998">
    <property type="entry name" value="Quinoprotein alcohol dehydrogenase-like"/>
    <property type="match status" value="1"/>
</dbReference>
<dbReference type="Pfam" id="PF00400">
    <property type="entry name" value="WD40"/>
    <property type="match status" value="4"/>
</dbReference>
<feature type="compositionally biased region" description="Low complexity" evidence="2">
    <location>
        <begin position="835"/>
        <end position="846"/>
    </location>
</feature>
<dbReference type="PROSITE" id="PS50082">
    <property type="entry name" value="WD_REPEATS_2"/>
    <property type="match status" value="3"/>
</dbReference>
<feature type="repeat" description="WD" evidence="1">
    <location>
        <begin position="156"/>
        <end position="197"/>
    </location>
</feature>
<protein>
    <submittedName>
        <fullName evidence="3">Predicted protein</fullName>
    </submittedName>
</protein>
<dbReference type="AlphaFoldDB" id="D2V756"/>
<evidence type="ECO:0000256" key="2">
    <source>
        <dbReference type="SAM" id="MobiDB-lite"/>
    </source>
</evidence>
<dbReference type="KEGG" id="ngr:NAEGRDRAFT_64676"/>
<sequence length="1042" mass="115612">MDLGDRNVKKNPSSLKSVKKGSFASGGESFKLERIIGSTVLNSQSFKLHPSLFPTSGALPLMIGGNSSMNSEVVAYLAGTIVVVYNVKRNKQLRFLEHPTSNKAFNCIAFSKCGQYLAAGEKGPKPSIVVWDLHQVFAQTFEETKPKIFSELKSKEKGHQNEVKNICFSKDSKLVLSVGFENELKIWDISAGGKAELKFSKTVDETNDLILSPSDDNGFITVGKGFVRFWSISRSAKLFSVQSVSTNLDVWKQANFVSIAFRGKNDTAEVYAVTMDGILCKVDPKSKELQSWVNIKVGRAYCVSVAEKYVAISCAKGVVRLFETKTLQFKKTLPEPPPSTAHITLRSVFSSVNKSYIKPTSSEIDAPNAIVCGIFGDKISVMYDDRSFFVWDISNLQSICKYRSFISHSGCIWGADVLPRNSKSPFPQNTFATCSADNTIRFWNLETGEQEENIRSSVAGKSAFCKDLLAVLHIPPNDKTVEGGIRSVRFSPDGCNIISGDKQGHVRVHDVFNFDSKYDEFAHESEVLCIDSYQTQNGDVLFGSGSRDRMIHLYRMKDGKTEVVQTLDDHSSSVTSIKFTLSTQKPTGDSLKLVSVGADKSVVFRRVEDVPQKKSVRVVRYQQTPSPFSVFDLDADVTGKWAVTAGQGKKINIYDIDSGKCKQYIDTKDPKPVKTGCDNADPLRVKLCPAGILAVTSASDKHLRVYSFYKKVSIARVKGHSDVITSINFTPDLKRLITTSADGCIFIWSIGTKLSKNMQERLSEIEKIVSTPVPPIPLPKETIVPIQLSKLEEEIKSPMIDFNLPSPPSSRGLASSDLVKSLSKQFDLGNKDEQPSQTEESSPSLSHWTKNSLSPKVYEDDKLQPLSKWGQVERDGFKLASNISDTERSLTYKRPVLPIIIHHDDDLVNSEEHILEESDTESLDLSDDDVSEEEIIFDSNENSADTSFQVAENEHVAEISIEKAPLEEVNDVNIISQSDNVSESIELGDLEAASDDEDSEDDEGEYSKMVSKQLEEDLLVSALRSNTQWSWLKLSNLQRDLL</sequence>
<dbReference type="InterPro" id="IPR036322">
    <property type="entry name" value="WD40_repeat_dom_sf"/>
</dbReference>
<dbReference type="InParanoid" id="D2V756"/>
<dbReference type="EMBL" id="GG738855">
    <property type="protein sequence ID" value="EFC47311.1"/>
    <property type="molecule type" value="Genomic_DNA"/>
</dbReference>
<dbReference type="OMA" id="SANMTFD"/>
<reference evidence="3 4" key="1">
    <citation type="journal article" date="2010" name="Cell">
        <title>The genome of Naegleria gruberi illuminates early eukaryotic versatility.</title>
        <authorList>
            <person name="Fritz-Laylin L.K."/>
            <person name="Prochnik S.E."/>
            <person name="Ginger M.L."/>
            <person name="Dacks J.B."/>
            <person name="Carpenter M.L."/>
            <person name="Field M.C."/>
            <person name="Kuo A."/>
            <person name="Paredez A."/>
            <person name="Chapman J."/>
            <person name="Pham J."/>
            <person name="Shu S."/>
            <person name="Neupane R."/>
            <person name="Cipriano M."/>
            <person name="Mancuso J."/>
            <person name="Tu H."/>
            <person name="Salamov A."/>
            <person name="Lindquist E."/>
            <person name="Shapiro H."/>
            <person name="Lucas S."/>
            <person name="Grigoriev I.V."/>
            <person name="Cande W.Z."/>
            <person name="Fulton C."/>
            <person name="Rokhsar D.S."/>
            <person name="Dawson S.C."/>
        </authorList>
    </citation>
    <scope>NUCLEOTIDE SEQUENCE [LARGE SCALE GENOMIC DNA]</scope>
    <source>
        <strain evidence="3 4">NEG-M</strain>
    </source>
</reference>
<dbReference type="SMART" id="SM00320">
    <property type="entry name" value="WD40"/>
    <property type="match status" value="10"/>
</dbReference>
<dbReference type="Gene3D" id="2.130.10.10">
    <property type="entry name" value="YVTN repeat-like/Quinoprotein amine dehydrogenase"/>
    <property type="match status" value="3"/>
</dbReference>
<dbReference type="VEuPathDB" id="AmoebaDB:NAEGRDRAFT_64676"/>
<dbReference type="Proteomes" id="UP000006671">
    <property type="component" value="Unassembled WGS sequence"/>
</dbReference>
<dbReference type="SUPFAM" id="SSF50978">
    <property type="entry name" value="WD40 repeat-like"/>
    <property type="match status" value="1"/>
</dbReference>
<evidence type="ECO:0000313" key="3">
    <source>
        <dbReference type="EMBL" id="EFC47311.1"/>
    </source>
</evidence>